<reference evidence="7 8" key="1">
    <citation type="journal article" date="2018" name="Mol. Biol. Evol.">
        <title>Broad Genomic Sampling Reveals a Smut Pathogenic Ancestry of the Fungal Clade Ustilaginomycotina.</title>
        <authorList>
            <person name="Kijpornyongpan T."/>
            <person name="Mondo S.J."/>
            <person name="Barry K."/>
            <person name="Sandor L."/>
            <person name="Lee J."/>
            <person name="Lipzen A."/>
            <person name="Pangilinan J."/>
            <person name="LaButti K."/>
            <person name="Hainaut M."/>
            <person name="Henrissat B."/>
            <person name="Grigoriev I.V."/>
            <person name="Spatafora J.W."/>
            <person name="Aime M.C."/>
        </authorList>
    </citation>
    <scope>NUCLEOTIDE SEQUENCE [LARGE SCALE GENOMIC DNA]</scope>
    <source>
        <strain evidence="7 8">MCA 4718</strain>
    </source>
</reference>
<dbReference type="GO" id="GO:0005506">
    <property type="term" value="F:iron ion binding"/>
    <property type="evidence" value="ECO:0007669"/>
    <property type="project" value="InterPro"/>
</dbReference>
<dbReference type="OrthoDB" id="6354873at2759"/>
<sequence>MDVVLHLADEYILDSVWAFLWPAHPRGVSPLAKAATPSQSAIANLSSHFAGWAGSSSNALFGGRQWESVAGKTVSALPRDSMIRQMISLSAITYVGIFALYFGFAGFSYFCFFNHDMKRHPRFLKNQVRLEIESSLAAFTPLTFMTLPWFVAEVRGYSKLYEKVSDMGLLYTILSVPFFLVFTDACIYWVHRLEHHPKLYKHIHKPHHKWLVPTPFASHAFHPVDGYMQSLPYHIFVFLFPLHRFVYMGLFVFVNCWSILIHDSDVIVNSPLETIINGPSHHTLHHLYFNVNYGQYFTGCDRLGGSYRQPKSSDDPLLDVSHGEDEDVAVVKAAKSGVKAKGIKSE</sequence>
<protein>
    <recommendedName>
        <fullName evidence="6">Fatty acid hydroxylase domain-containing protein</fullName>
    </recommendedName>
</protein>
<dbReference type="GO" id="GO:0016491">
    <property type="term" value="F:oxidoreductase activity"/>
    <property type="evidence" value="ECO:0007669"/>
    <property type="project" value="InterPro"/>
</dbReference>
<keyword evidence="4 5" id="KW-0472">Membrane</keyword>
<evidence type="ECO:0000256" key="4">
    <source>
        <dbReference type="ARBA" id="ARBA00023136"/>
    </source>
</evidence>
<dbReference type="Proteomes" id="UP000245942">
    <property type="component" value="Unassembled WGS sequence"/>
</dbReference>
<dbReference type="InterPro" id="IPR050307">
    <property type="entry name" value="Sterol_Desaturase_Related"/>
</dbReference>
<evidence type="ECO:0000256" key="2">
    <source>
        <dbReference type="ARBA" id="ARBA00022692"/>
    </source>
</evidence>
<dbReference type="GO" id="GO:0016020">
    <property type="term" value="C:membrane"/>
    <property type="evidence" value="ECO:0007669"/>
    <property type="project" value="UniProtKB-SubCell"/>
</dbReference>
<feature type="domain" description="Fatty acid hydroxylase" evidence="6">
    <location>
        <begin position="178"/>
        <end position="305"/>
    </location>
</feature>
<dbReference type="PANTHER" id="PTHR11863">
    <property type="entry name" value="STEROL DESATURASE"/>
    <property type="match status" value="1"/>
</dbReference>
<organism evidence="7 8">
    <name type="scientific">Pseudomicrostroma glucosiphilum</name>
    <dbReference type="NCBI Taxonomy" id="1684307"/>
    <lineage>
        <taxon>Eukaryota</taxon>
        <taxon>Fungi</taxon>
        <taxon>Dikarya</taxon>
        <taxon>Basidiomycota</taxon>
        <taxon>Ustilaginomycotina</taxon>
        <taxon>Exobasidiomycetes</taxon>
        <taxon>Microstromatales</taxon>
        <taxon>Microstromatales incertae sedis</taxon>
        <taxon>Pseudomicrostroma</taxon>
    </lineage>
</organism>
<feature type="transmembrane region" description="Helical" evidence="5">
    <location>
        <begin position="171"/>
        <end position="191"/>
    </location>
</feature>
<name>A0A316UC11_9BASI</name>
<evidence type="ECO:0000256" key="5">
    <source>
        <dbReference type="SAM" id="Phobius"/>
    </source>
</evidence>
<dbReference type="InterPro" id="IPR006694">
    <property type="entry name" value="Fatty_acid_hydroxylase"/>
</dbReference>
<evidence type="ECO:0000313" key="7">
    <source>
        <dbReference type="EMBL" id="PWN22767.1"/>
    </source>
</evidence>
<dbReference type="STRING" id="1684307.A0A316UC11"/>
<evidence type="ECO:0000256" key="3">
    <source>
        <dbReference type="ARBA" id="ARBA00022989"/>
    </source>
</evidence>
<dbReference type="EMBL" id="KZ819322">
    <property type="protein sequence ID" value="PWN22767.1"/>
    <property type="molecule type" value="Genomic_DNA"/>
</dbReference>
<keyword evidence="3 5" id="KW-1133">Transmembrane helix</keyword>
<comment type="subcellular location">
    <subcellularLocation>
        <location evidence="1">Membrane</location>
    </subcellularLocation>
</comment>
<dbReference type="GO" id="GO:0008610">
    <property type="term" value="P:lipid biosynthetic process"/>
    <property type="evidence" value="ECO:0007669"/>
    <property type="project" value="InterPro"/>
</dbReference>
<proteinExistence type="predicted"/>
<keyword evidence="8" id="KW-1185">Reference proteome</keyword>
<dbReference type="RefSeq" id="XP_025349927.1">
    <property type="nucleotide sequence ID" value="XM_025495664.1"/>
</dbReference>
<evidence type="ECO:0000259" key="6">
    <source>
        <dbReference type="Pfam" id="PF04116"/>
    </source>
</evidence>
<evidence type="ECO:0000256" key="1">
    <source>
        <dbReference type="ARBA" id="ARBA00004370"/>
    </source>
</evidence>
<dbReference type="Pfam" id="PF04116">
    <property type="entry name" value="FA_hydroxylase"/>
    <property type="match status" value="1"/>
</dbReference>
<dbReference type="AlphaFoldDB" id="A0A316UC11"/>
<keyword evidence="2 5" id="KW-0812">Transmembrane</keyword>
<feature type="transmembrane region" description="Helical" evidence="5">
    <location>
        <begin position="235"/>
        <end position="260"/>
    </location>
</feature>
<dbReference type="GeneID" id="37017398"/>
<evidence type="ECO:0000313" key="8">
    <source>
        <dbReference type="Proteomes" id="UP000245942"/>
    </source>
</evidence>
<gene>
    <name evidence="7" type="ORF">BCV69DRAFT_96701</name>
</gene>
<feature type="transmembrane region" description="Helical" evidence="5">
    <location>
        <begin position="91"/>
        <end position="113"/>
    </location>
</feature>
<accession>A0A316UC11</accession>